<evidence type="ECO:0000256" key="2">
    <source>
        <dbReference type="ARBA" id="ARBA00022475"/>
    </source>
</evidence>
<evidence type="ECO:0000313" key="10">
    <source>
        <dbReference type="EMBL" id="QIK52191.1"/>
    </source>
</evidence>
<feature type="domain" description="ABC3 transporter permease C-terminal" evidence="8">
    <location>
        <begin position="291"/>
        <end position="404"/>
    </location>
</feature>
<dbReference type="Pfam" id="PF02687">
    <property type="entry name" value="FtsX"/>
    <property type="match status" value="1"/>
</dbReference>
<dbReference type="InterPro" id="IPR003838">
    <property type="entry name" value="ABC3_permease_C"/>
</dbReference>
<keyword evidence="11" id="KW-1185">Reference proteome</keyword>
<organism evidence="10 11">
    <name type="scientific">Jeotgalibaca porci</name>
    <dbReference type="NCBI Taxonomy" id="1868793"/>
    <lineage>
        <taxon>Bacteria</taxon>
        <taxon>Bacillati</taxon>
        <taxon>Bacillota</taxon>
        <taxon>Bacilli</taxon>
        <taxon>Lactobacillales</taxon>
        <taxon>Carnobacteriaceae</taxon>
        <taxon>Jeotgalibaca</taxon>
    </lineage>
</organism>
<dbReference type="GeneID" id="94553453"/>
<evidence type="ECO:0000313" key="11">
    <source>
        <dbReference type="Proteomes" id="UP000501830"/>
    </source>
</evidence>
<dbReference type="Pfam" id="PF12704">
    <property type="entry name" value="MacB_PCD"/>
    <property type="match status" value="1"/>
</dbReference>
<dbReference type="InterPro" id="IPR025857">
    <property type="entry name" value="MacB_PCD"/>
</dbReference>
<evidence type="ECO:0000256" key="3">
    <source>
        <dbReference type="ARBA" id="ARBA00022692"/>
    </source>
</evidence>
<keyword evidence="5 7" id="KW-0472">Membrane</keyword>
<dbReference type="EMBL" id="CP049889">
    <property type="protein sequence ID" value="QIK52191.1"/>
    <property type="molecule type" value="Genomic_DNA"/>
</dbReference>
<dbReference type="PANTHER" id="PTHR30572">
    <property type="entry name" value="MEMBRANE COMPONENT OF TRANSPORTER-RELATED"/>
    <property type="match status" value="1"/>
</dbReference>
<feature type="transmembrane region" description="Helical" evidence="7">
    <location>
        <begin position="20"/>
        <end position="41"/>
    </location>
</feature>
<feature type="domain" description="MacB-like periplasmic core" evidence="9">
    <location>
        <begin position="21"/>
        <end position="249"/>
    </location>
</feature>
<reference evidence="10 11" key="1">
    <citation type="journal article" date="2017" name="Int. J. Syst. Evol. Microbiol.">
        <title>Jeotgalibaca porci sp. nov. and Jeotgalibaca arthritidis sp. nov., isolated from pigs, and emended description of the genus Jeotgalibaca.</title>
        <authorList>
            <person name="Zamora L."/>
            <person name="Perez-Sancho M."/>
            <person name="Dominguez L."/>
            <person name="Fernandez-Garayzabal J.F."/>
            <person name="Vela A.I."/>
        </authorList>
    </citation>
    <scope>NUCLEOTIDE SEQUENCE [LARGE SCALE GENOMIC DNA]</scope>
    <source>
        <strain evidence="10 11">CCUG 69148</strain>
    </source>
</reference>
<dbReference type="InterPro" id="IPR050250">
    <property type="entry name" value="Macrolide_Exporter_MacB"/>
</dbReference>
<evidence type="ECO:0000256" key="4">
    <source>
        <dbReference type="ARBA" id="ARBA00022989"/>
    </source>
</evidence>
<evidence type="ECO:0000256" key="6">
    <source>
        <dbReference type="ARBA" id="ARBA00038076"/>
    </source>
</evidence>
<sequence length="410" mass="45456">MIRNILLSTLLSLRAHKLRVFLTMVGIIIGIASVVTIAALGEGVRRKSFDLADTTQANMVTVIHGINQTDDSGMSYIEDTFTFSKSDMRRISRIPGVESVLPSHNNWSGSSIDMFEVNLDYFGAQAYSSVTPFKKETRIQYGRDITPHDADRDVIVLSDEVLRYGFVVDDPETLLGQAVSINGFMFEVIGIKEPYDFENMIPDADYSWDDAYTSVVPHAAYNQLTGTREIRQLKVKVSESSDRDMVTMAVLDDLMMAYPDDEGYFEEDRSNEQMMEEINSYINGIVLFLVAITAISLFVGGIGVMNIMYVSVTERKREIGIRRAIGAKPRMILWQFLLEAAFITFIGGIIGLLLGYGAAVLVGVFIDIPVILTPSIMIISTSVSVITGLVFGIIPALSASRMDPIKAIYQ</sequence>
<evidence type="ECO:0000256" key="5">
    <source>
        <dbReference type="ARBA" id="ARBA00023136"/>
    </source>
</evidence>
<dbReference type="GO" id="GO:0005886">
    <property type="term" value="C:plasma membrane"/>
    <property type="evidence" value="ECO:0007669"/>
    <property type="project" value="UniProtKB-SubCell"/>
</dbReference>
<evidence type="ECO:0000259" key="9">
    <source>
        <dbReference type="Pfam" id="PF12704"/>
    </source>
</evidence>
<gene>
    <name evidence="10" type="ORF">G7058_09170</name>
</gene>
<keyword evidence="3 7" id="KW-0812">Transmembrane</keyword>
<dbReference type="GO" id="GO:0022857">
    <property type="term" value="F:transmembrane transporter activity"/>
    <property type="evidence" value="ECO:0007669"/>
    <property type="project" value="TreeGrafter"/>
</dbReference>
<dbReference type="RefSeq" id="WP_166063255.1">
    <property type="nucleotide sequence ID" value="NZ_CP049889.1"/>
</dbReference>
<dbReference type="Proteomes" id="UP000501830">
    <property type="component" value="Chromosome"/>
</dbReference>
<dbReference type="KEGG" id="jpo:G7058_09170"/>
<name>A0A6G7WJ39_9LACT</name>
<keyword evidence="2" id="KW-1003">Cell membrane</keyword>
<comment type="similarity">
    <text evidence="6">Belongs to the ABC-4 integral membrane protein family.</text>
</comment>
<dbReference type="PANTHER" id="PTHR30572:SF4">
    <property type="entry name" value="ABC TRANSPORTER PERMEASE YTRF"/>
    <property type="match status" value="1"/>
</dbReference>
<evidence type="ECO:0000256" key="7">
    <source>
        <dbReference type="SAM" id="Phobius"/>
    </source>
</evidence>
<feature type="transmembrane region" description="Helical" evidence="7">
    <location>
        <begin position="372"/>
        <end position="397"/>
    </location>
</feature>
<dbReference type="AlphaFoldDB" id="A0A6G7WJ39"/>
<evidence type="ECO:0000259" key="8">
    <source>
        <dbReference type="Pfam" id="PF02687"/>
    </source>
</evidence>
<comment type="subcellular location">
    <subcellularLocation>
        <location evidence="1">Cell membrane</location>
        <topology evidence="1">Multi-pass membrane protein</topology>
    </subcellularLocation>
</comment>
<protein>
    <submittedName>
        <fullName evidence="10">ABC transporter permease</fullName>
    </submittedName>
</protein>
<accession>A0A6G7WJ39</accession>
<proteinExistence type="inferred from homology"/>
<feature type="transmembrane region" description="Helical" evidence="7">
    <location>
        <begin position="285"/>
        <end position="312"/>
    </location>
</feature>
<evidence type="ECO:0000256" key="1">
    <source>
        <dbReference type="ARBA" id="ARBA00004651"/>
    </source>
</evidence>
<feature type="transmembrane region" description="Helical" evidence="7">
    <location>
        <begin position="333"/>
        <end position="366"/>
    </location>
</feature>
<keyword evidence="4 7" id="KW-1133">Transmembrane helix</keyword>